<comment type="catalytic activity">
    <reaction evidence="1">
        <text>ATP + protein L-histidine = ADP + protein N-phospho-L-histidine.</text>
        <dbReference type="EC" id="2.7.13.3"/>
    </reaction>
</comment>
<feature type="transmembrane region" description="Helical" evidence="7">
    <location>
        <begin position="213"/>
        <end position="232"/>
    </location>
</feature>
<dbReference type="InterPro" id="IPR052162">
    <property type="entry name" value="Sensor_kinase/Photoreceptor"/>
</dbReference>
<evidence type="ECO:0000259" key="8">
    <source>
        <dbReference type="PROSITE" id="PS50109"/>
    </source>
</evidence>
<feature type="transmembrane region" description="Helical" evidence="7">
    <location>
        <begin position="20"/>
        <end position="38"/>
    </location>
</feature>
<feature type="domain" description="Histidine kinase" evidence="8">
    <location>
        <begin position="282"/>
        <end position="497"/>
    </location>
</feature>
<dbReference type="SMART" id="SM00388">
    <property type="entry name" value="HisKA"/>
    <property type="match status" value="1"/>
</dbReference>
<dbReference type="Proteomes" id="UP000434582">
    <property type="component" value="Unassembled WGS sequence"/>
</dbReference>
<keyword evidence="3" id="KW-0597">Phosphoprotein</keyword>
<reference evidence="9 10" key="1">
    <citation type="submission" date="2019-10" db="EMBL/GenBank/DDBJ databases">
        <title>Draft whole-genome sequence of the purple nonsulfur photosynthetic bacterium Roseospira navarrensis DSM 15114.</title>
        <authorList>
            <person name="Kyndt J.A."/>
            <person name="Meyer T.E."/>
        </authorList>
    </citation>
    <scope>NUCLEOTIDE SEQUENCE [LARGE SCALE GENOMIC DNA]</scope>
    <source>
        <strain evidence="9 10">DSM 15114</strain>
    </source>
</reference>
<evidence type="ECO:0000256" key="5">
    <source>
        <dbReference type="ARBA" id="ARBA00022777"/>
    </source>
</evidence>
<dbReference type="Gene3D" id="1.10.287.130">
    <property type="match status" value="1"/>
</dbReference>
<dbReference type="PROSITE" id="PS50109">
    <property type="entry name" value="HIS_KIN"/>
    <property type="match status" value="1"/>
</dbReference>
<dbReference type="Pfam" id="PF00512">
    <property type="entry name" value="HisKA"/>
    <property type="match status" value="1"/>
</dbReference>
<evidence type="ECO:0000256" key="7">
    <source>
        <dbReference type="SAM" id="Phobius"/>
    </source>
</evidence>
<accession>A0A7X1ZFV7</accession>
<keyword evidence="7" id="KW-0472">Membrane</keyword>
<dbReference type="SUPFAM" id="SSF55874">
    <property type="entry name" value="ATPase domain of HSP90 chaperone/DNA topoisomerase II/histidine kinase"/>
    <property type="match status" value="1"/>
</dbReference>
<keyword evidence="10" id="KW-1185">Reference proteome</keyword>
<dbReference type="PANTHER" id="PTHR43304">
    <property type="entry name" value="PHYTOCHROME-LIKE PROTEIN CPH1"/>
    <property type="match status" value="1"/>
</dbReference>
<name>A0A7X1ZFV7_9PROT</name>
<gene>
    <name evidence="9" type="ORF">GHC57_08970</name>
</gene>
<comment type="caution">
    <text evidence="9">The sequence shown here is derived from an EMBL/GenBank/DDBJ whole genome shotgun (WGS) entry which is preliminary data.</text>
</comment>
<evidence type="ECO:0000256" key="2">
    <source>
        <dbReference type="ARBA" id="ARBA00012438"/>
    </source>
</evidence>
<dbReference type="InterPro" id="IPR003594">
    <property type="entry name" value="HATPase_dom"/>
</dbReference>
<dbReference type="OrthoDB" id="9808408at2"/>
<organism evidence="9 10">
    <name type="scientific">Roseospira navarrensis</name>
    <dbReference type="NCBI Taxonomy" id="140058"/>
    <lineage>
        <taxon>Bacteria</taxon>
        <taxon>Pseudomonadati</taxon>
        <taxon>Pseudomonadota</taxon>
        <taxon>Alphaproteobacteria</taxon>
        <taxon>Rhodospirillales</taxon>
        <taxon>Rhodospirillaceae</taxon>
        <taxon>Roseospira</taxon>
    </lineage>
</organism>
<dbReference type="InterPro" id="IPR005467">
    <property type="entry name" value="His_kinase_dom"/>
</dbReference>
<proteinExistence type="predicted"/>
<sequence length="518" mass="57135">MTQPGAEEAAGARSPRRVRGLALGLAILLVGLLAGLWLHVHDRHMHRRAVALDSWLALEAEIVDGAARATEAWMTHRIDVDGLSVHDAEQEVFRQFIDPIQLGKDGDAWIYNQGYVIFDESEDFPRQYLGKSMAEIFAMQVEHGARHYDALIEGVETASTGTTWYVWLPEKGREFAAWTSVRVHDDTWTIGLSTPEAQILDFFRVPQTLLREAIGAATITVLLLGLALALWLKHRSDTQRLAVLRTSHARLEQAVAERTRRLEAMNQDLRRSNEDLEQFAYAASHDLQAPLRTISSFLGLLRQRYGGSLDADATEFITYSIEGAKRLSQQIHGLLDFSRVTTQGQQMEPVALERVVENALALLRGPIAESGARVILPETRPTVTVDPSQVTTLFQNLIANALKYTRPGIPPEVRIQVHAEGPRWRVAVTDNGIGIAPQYHGRIFGVFQRLHGPAEFEGTGIGLALCKRIVDRHGGDLTVESDGETGSTFTFTLPGVATDRQAVADTAWDEGASAPGAV</sequence>
<dbReference type="InterPro" id="IPR003661">
    <property type="entry name" value="HisK_dim/P_dom"/>
</dbReference>
<dbReference type="PANTHER" id="PTHR43304:SF1">
    <property type="entry name" value="PAC DOMAIN-CONTAINING PROTEIN"/>
    <property type="match status" value="1"/>
</dbReference>
<evidence type="ECO:0000256" key="3">
    <source>
        <dbReference type="ARBA" id="ARBA00022553"/>
    </source>
</evidence>
<dbReference type="FunFam" id="3.30.565.10:FF:000006">
    <property type="entry name" value="Sensor histidine kinase WalK"/>
    <property type="match status" value="1"/>
</dbReference>
<evidence type="ECO:0000313" key="9">
    <source>
        <dbReference type="EMBL" id="MQX36647.1"/>
    </source>
</evidence>
<dbReference type="InterPro" id="IPR036890">
    <property type="entry name" value="HATPase_C_sf"/>
</dbReference>
<dbReference type="SMART" id="SM00387">
    <property type="entry name" value="HATPase_c"/>
    <property type="match status" value="1"/>
</dbReference>
<dbReference type="Gene3D" id="3.30.565.10">
    <property type="entry name" value="Histidine kinase-like ATPase, C-terminal domain"/>
    <property type="match status" value="1"/>
</dbReference>
<keyword evidence="5" id="KW-0418">Kinase</keyword>
<dbReference type="Pfam" id="PF02518">
    <property type="entry name" value="HATPase_c"/>
    <property type="match status" value="1"/>
</dbReference>
<dbReference type="GO" id="GO:0000155">
    <property type="term" value="F:phosphorelay sensor kinase activity"/>
    <property type="evidence" value="ECO:0007669"/>
    <property type="project" value="InterPro"/>
</dbReference>
<keyword evidence="6" id="KW-0175">Coiled coil</keyword>
<dbReference type="Gene3D" id="3.30.450.20">
    <property type="entry name" value="PAS domain"/>
    <property type="match status" value="1"/>
</dbReference>
<dbReference type="PRINTS" id="PR00344">
    <property type="entry name" value="BCTRLSENSOR"/>
</dbReference>
<dbReference type="AlphaFoldDB" id="A0A7X1ZFV7"/>
<dbReference type="CDD" id="cd00082">
    <property type="entry name" value="HisKA"/>
    <property type="match status" value="1"/>
</dbReference>
<evidence type="ECO:0000256" key="6">
    <source>
        <dbReference type="SAM" id="Coils"/>
    </source>
</evidence>
<evidence type="ECO:0000256" key="4">
    <source>
        <dbReference type="ARBA" id="ARBA00022679"/>
    </source>
</evidence>
<protein>
    <recommendedName>
        <fullName evidence="2">histidine kinase</fullName>
        <ecNumber evidence="2">2.7.13.3</ecNumber>
    </recommendedName>
</protein>
<evidence type="ECO:0000313" key="10">
    <source>
        <dbReference type="Proteomes" id="UP000434582"/>
    </source>
</evidence>
<keyword evidence="4" id="KW-0808">Transferase</keyword>
<dbReference type="EMBL" id="WIVE01000023">
    <property type="protein sequence ID" value="MQX36647.1"/>
    <property type="molecule type" value="Genomic_DNA"/>
</dbReference>
<dbReference type="SUPFAM" id="SSF47384">
    <property type="entry name" value="Homodimeric domain of signal transducing histidine kinase"/>
    <property type="match status" value="1"/>
</dbReference>
<evidence type="ECO:0000256" key="1">
    <source>
        <dbReference type="ARBA" id="ARBA00000085"/>
    </source>
</evidence>
<feature type="coiled-coil region" evidence="6">
    <location>
        <begin position="248"/>
        <end position="275"/>
    </location>
</feature>
<keyword evidence="7" id="KW-0812">Transmembrane</keyword>
<dbReference type="InterPro" id="IPR004358">
    <property type="entry name" value="Sig_transdc_His_kin-like_C"/>
</dbReference>
<dbReference type="InterPro" id="IPR036097">
    <property type="entry name" value="HisK_dim/P_sf"/>
</dbReference>
<dbReference type="EC" id="2.7.13.3" evidence="2"/>
<keyword evidence="7" id="KW-1133">Transmembrane helix</keyword>